<reference evidence="1 2" key="1">
    <citation type="submission" date="2015-02" db="EMBL/GenBank/DDBJ databases">
        <title>Genome Sequence of Jannaschia aquimarina DSM28248, a member of the Roseobacter clade.</title>
        <authorList>
            <person name="Voget S."/>
            <person name="Daniel R."/>
        </authorList>
    </citation>
    <scope>NUCLEOTIDE SEQUENCE [LARGE SCALE GENOMIC DNA]</scope>
    <source>
        <strain evidence="1 2">GSW-M26</strain>
    </source>
</reference>
<dbReference type="AlphaFoldDB" id="A0A0D1D9L8"/>
<protein>
    <submittedName>
        <fullName evidence="1">Uncharacterized protein</fullName>
    </submittedName>
</protein>
<dbReference type="Proteomes" id="UP000032232">
    <property type="component" value="Unassembled WGS sequence"/>
</dbReference>
<sequence length="185" mass="20640">MPKTTSISRSRKGPCFVWNRARMLIAFHRDPARKKRAKPYLWPPKNGAAALHHDVRDQEVFVDLRGVDRADDVQLKLRSHAIVARRDPGQGWSGVEINDHQVRVLVDDIWIEIHADGTVVRETADSKTFLEGDGSIIKTSEDADVMVSADSSEITRRTPDRIDAVTADGILSKPRQAIAGPRTDS</sequence>
<proteinExistence type="predicted"/>
<keyword evidence="2" id="KW-1185">Reference proteome</keyword>
<comment type="caution">
    <text evidence="1">The sequence shown here is derived from an EMBL/GenBank/DDBJ whole genome shotgun (WGS) entry which is preliminary data.</text>
</comment>
<name>A0A0D1D9L8_9RHOB</name>
<dbReference type="STRING" id="935700.jaqu_16830"/>
<evidence type="ECO:0000313" key="1">
    <source>
        <dbReference type="EMBL" id="KIT16588.1"/>
    </source>
</evidence>
<evidence type="ECO:0000313" key="2">
    <source>
        <dbReference type="Proteomes" id="UP000032232"/>
    </source>
</evidence>
<gene>
    <name evidence="1" type="ORF">jaqu_16830</name>
</gene>
<organism evidence="1 2">
    <name type="scientific">Jannaschia aquimarina</name>
    <dbReference type="NCBI Taxonomy" id="935700"/>
    <lineage>
        <taxon>Bacteria</taxon>
        <taxon>Pseudomonadati</taxon>
        <taxon>Pseudomonadota</taxon>
        <taxon>Alphaproteobacteria</taxon>
        <taxon>Rhodobacterales</taxon>
        <taxon>Roseobacteraceae</taxon>
        <taxon>Jannaschia</taxon>
    </lineage>
</organism>
<accession>A0A0D1D9L8</accession>
<dbReference type="EMBL" id="JYFE01000031">
    <property type="protein sequence ID" value="KIT16588.1"/>
    <property type="molecule type" value="Genomic_DNA"/>
</dbReference>
<dbReference type="PATRIC" id="fig|935700.4.peg.1746"/>